<dbReference type="InterPro" id="IPR002052">
    <property type="entry name" value="DNA_methylase_N6_adenine_CS"/>
</dbReference>
<dbReference type="PANTHER" id="PTHR47816:SF5">
    <property type="entry name" value="RIBOSOMAL RNA LARGE SUBUNIT METHYLTRANSFERASE G"/>
    <property type="match status" value="1"/>
</dbReference>
<evidence type="ECO:0000313" key="8">
    <source>
        <dbReference type="EMBL" id="XBM00648.1"/>
    </source>
</evidence>
<dbReference type="AlphaFoldDB" id="A0AAU7FAS3"/>
<dbReference type="PIRSF" id="PIRSF037565">
    <property type="entry name" value="RRNA_m2G_Mtase_RsmD_prd"/>
    <property type="match status" value="1"/>
</dbReference>
<dbReference type="KEGG" id="cmav:ABHF33_16590"/>
<evidence type="ECO:0000259" key="6">
    <source>
        <dbReference type="Pfam" id="PF05175"/>
    </source>
</evidence>
<dbReference type="RefSeq" id="WP_348944991.1">
    <property type="nucleotide sequence ID" value="NZ_CP157355.1"/>
</dbReference>
<keyword evidence="4" id="KW-0808">Transferase</keyword>
<dbReference type="PANTHER" id="PTHR47816">
    <property type="entry name" value="RIBOSOMAL RNA SMALL SUBUNIT METHYLTRANSFERASE C"/>
    <property type="match status" value="1"/>
</dbReference>
<keyword evidence="1" id="KW-0963">Cytoplasm</keyword>
<keyword evidence="2" id="KW-0698">rRNA processing</keyword>
<dbReference type="SUPFAM" id="SSF53335">
    <property type="entry name" value="S-adenosyl-L-methionine-dependent methyltransferases"/>
    <property type="match status" value="1"/>
</dbReference>
<evidence type="ECO:0000256" key="2">
    <source>
        <dbReference type="ARBA" id="ARBA00022552"/>
    </source>
</evidence>
<sequence length="357" mass="39776">MDAPLDFAKLALLRYPVKHAKELRAWDAADEYLAAQLGAESDIILLNDAFGALHCAAEQAACEQIWHINDSWCSRTAIASNAQRVPFAYFSEQRADIGLVKLPKSLSLLDAQLRTLAQSLTQPLLLYFSGMQKHVSSGHLDLIKALCAEVEYLPTWRKARLYKAWLQPGHDDVNACTVPVPELDLQLHNVPGVFAEQKIDIGSRFFIENFARLPAASTVADVGCGNGLLSLTYHRLHPAAQLYLYDESLAAVASAQVSFAHNAPAATVHILHHDGLADIDQQFDLILINPPFHQQNTVTTDIALSMFAQARRCMRADSELWIVANRHLNYQQDLKRWFKSVECVAQNAKFVIIKAKI</sequence>
<dbReference type="CDD" id="cd02440">
    <property type="entry name" value="AdoMet_MTases"/>
    <property type="match status" value="1"/>
</dbReference>
<dbReference type="InterPro" id="IPR017237">
    <property type="entry name" value="RLMG"/>
</dbReference>
<dbReference type="Pfam" id="PF26049">
    <property type="entry name" value="RLMG_N"/>
    <property type="match status" value="1"/>
</dbReference>
<dbReference type="Pfam" id="PF05175">
    <property type="entry name" value="MTS"/>
    <property type="match status" value="1"/>
</dbReference>
<name>A0AAU7FAS3_9NEIS</name>
<dbReference type="EMBL" id="CP157355">
    <property type="protein sequence ID" value="XBM00648.1"/>
    <property type="molecule type" value="Genomic_DNA"/>
</dbReference>
<dbReference type="PROSITE" id="PS00092">
    <property type="entry name" value="N6_MTASE"/>
    <property type="match status" value="1"/>
</dbReference>
<dbReference type="InterPro" id="IPR046977">
    <property type="entry name" value="RsmC/RlmG"/>
</dbReference>
<accession>A0AAU7FAS3</accession>
<dbReference type="InterPro" id="IPR058679">
    <property type="entry name" value="RlmG_N"/>
</dbReference>
<dbReference type="GO" id="GO:0005737">
    <property type="term" value="C:cytoplasm"/>
    <property type="evidence" value="ECO:0007669"/>
    <property type="project" value="InterPro"/>
</dbReference>
<keyword evidence="5" id="KW-0949">S-adenosyl-L-methionine</keyword>
<dbReference type="Gene3D" id="3.40.50.150">
    <property type="entry name" value="Vaccinia Virus protein VP39"/>
    <property type="match status" value="2"/>
</dbReference>
<evidence type="ECO:0000256" key="4">
    <source>
        <dbReference type="ARBA" id="ARBA00022679"/>
    </source>
</evidence>
<dbReference type="InterPro" id="IPR029063">
    <property type="entry name" value="SAM-dependent_MTases_sf"/>
</dbReference>
<evidence type="ECO:0000256" key="1">
    <source>
        <dbReference type="ARBA" id="ARBA00022490"/>
    </source>
</evidence>
<proteinExistence type="predicted"/>
<dbReference type="GO" id="GO:0003676">
    <property type="term" value="F:nucleic acid binding"/>
    <property type="evidence" value="ECO:0007669"/>
    <property type="project" value="InterPro"/>
</dbReference>
<dbReference type="InterPro" id="IPR007848">
    <property type="entry name" value="Small_mtfrase_dom"/>
</dbReference>
<evidence type="ECO:0000259" key="7">
    <source>
        <dbReference type="Pfam" id="PF26049"/>
    </source>
</evidence>
<evidence type="ECO:0000256" key="3">
    <source>
        <dbReference type="ARBA" id="ARBA00022603"/>
    </source>
</evidence>
<gene>
    <name evidence="8" type="ORF">ABHF33_16590</name>
</gene>
<dbReference type="GO" id="GO:0008990">
    <property type="term" value="F:rRNA (guanine-N2-)-methyltransferase activity"/>
    <property type="evidence" value="ECO:0007669"/>
    <property type="project" value="InterPro"/>
</dbReference>
<feature type="domain" description="RlmG N-terminal" evidence="7">
    <location>
        <begin position="6"/>
        <end position="164"/>
    </location>
</feature>
<keyword evidence="3 8" id="KW-0489">Methyltransferase</keyword>
<evidence type="ECO:0000256" key="5">
    <source>
        <dbReference type="ARBA" id="ARBA00022691"/>
    </source>
</evidence>
<protein>
    <submittedName>
        <fullName evidence="8">Methyltransferase</fullName>
    </submittedName>
</protein>
<organism evidence="8">
    <name type="scientific">Chitinibacter mangrovi</name>
    <dbReference type="NCBI Taxonomy" id="3153927"/>
    <lineage>
        <taxon>Bacteria</taxon>
        <taxon>Pseudomonadati</taxon>
        <taxon>Pseudomonadota</taxon>
        <taxon>Betaproteobacteria</taxon>
        <taxon>Neisseriales</taxon>
        <taxon>Chitinibacteraceae</taxon>
        <taxon>Chitinibacter</taxon>
    </lineage>
</organism>
<feature type="domain" description="Methyltransferase small" evidence="6">
    <location>
        <begin position="185"/>
        <end position="354"/>
    </location>
</feature>
<reference evidence="8" key="1">
    <citation type="submission" date="2024-05" db="EMBL/GenBank/DDBJ databases">
        <authorList>
            <person name="Yang L."/>
            <person name="Pan L."/>
        </authorList>
    </citation>
    <scope>NUCLEOTIDE SEQUENCE</scope>
    <source>
        <strain evidence="8">FCG-7</strain>
    </source>
</reference>